<dbReference type="CDD" id="cd06170">
    <property type="entry name" value="LuxR_C_like"/>
    <property type="match status" value="1"/>
</dbReference>
<evidence type="ECO:0000313" key="6">
    <source>
        <dbReference type="Proteomes" id="UP000199034"/>
    </source>
</evidence>
<evidence type="ECO:0000256" key="3">
    <source>
        <dbReference type="ARBA" id="ARBA00023163"/>
    </source>
</evidence>
<dbReference type="PRINTS" id="PR00038">
    <property type="entry name" value="HTHLUXR"/>
</dbReference>
<dbReference type="STRING" id="1045774.SAMN05421872_112182"/>
<name>A0A1G6YY61_9ACTN</name>
<dbReference type="GO" id="GO:0006355">
    <property type="term" value="P:regulation of DNA-templated transcription"/>
    <property type="evidence" value="ECO:0007669"/>
    <property type="project" value="InterPro"/>
</dbReference>
<evidence type="ECO:0000256" key="2">
    <source>
        <dbReference type="ARBA" id="ARBA00023125"/>
    </source>
</evidence>
<dbReference type="InterPro" id="IPR036388">
    <property type="entry name" value="WH-like_DNA-bd_sf"/>
</dbReference>
<dbReference type="SUPFAM" id="SSF46894">
    <property type="entry name" value="C-terminal effector domain of the bipartite response regulators"/>
    <property type="match status" value="1"/>
</dbReference>
<keyword evidence="6" id="KW-1185">Reference proteome</keyword>
<keyword evidence="3" id="KW-0804">Transcription</keyword>
<dbReference type="PROSITE" id="PS50043">
    <property type="entry name" value="HTH_LUXR_2"/>
    <property type="match status" value="1"/>
</dbReference>
<dbReference type="EMBL" id="FMZM01000012">
    <property type="protein sequence ID" value="SDD94506.1"/>
    <property type="molecule type" value="Genomic_DNA"/>
</dbReference>
<dbReference type="SMART" id="SM00421">
    <property type="entry name" value="HTH_LUXR"/>
    <property type="match status" value="1"/>
</dbReference>
<evidence type="ECO:0000313" key="5">
    <source>
        <dbReference type="EMBL" id="SDD94506.1"/>
    </source>
</evidence>
<dbReference type="Gene3D" id="1.10.10.10">
    <property type="entry name" value="Winged helix-like DNA-binding domain superfamily/Winged helix DNA-binding domain"/>
    <property type="match status" value="1"/>
</dbReference>
<dbReference type="InterPro" id="IPR000792">
    <property type="entry name" value="Tscrpt_reg_LuxR_C"/>
</dbReference>
<sequence>MVLLHPDGGVEVIDLLARPEGLRLLVELAADSREPNGQPTSGNVVRPPILRVLPRLPLESPSGRPVLVEDGPGPGAPRWIEFSPREYEVLELIVEGLSNQEIAQHLYLGINTIKSYVRTTYRKIRVTKRSQAVRWGLLHGLGHAGTADQDQA</sequence>
<accession>A0A1G6YY61</accession>
<dbReference type="InterPro" id="IPR016032">
    <property type="entry name" value="Sig_transdc_resp-reg_C-effctor"/>
</dbReference>
<proteinExistence type="predicted"/>
<dbReference type="PANTHER" id="PTHR44688">
    <property type="entry name" value="DNA-BINDING TRANSCRIPTIONAL ACTIVATOR DEVR_DOSR"/>
    <property type="match status" value="1"/>
</dbReference>
<dbReference type="AlphaFoldDB" id="A0A1G6YY61"/>
<dbReference type="GO" id="GO:0003677">
    <property type="term" value="F:DNA binding"/>
    <property type="evidence" value="ECO:0007669"/>
    <property type="project" value="UniProtKB-KW"/>
</dbReference>
<dbReference type="PANTHER" id="PTHR44688:SF25">
    <property type="entry name" value="HTH LUXR-TYPE DOMAIN-CONTAINING PROTEIN"/>
    <property type="match status" value="1"/>
</dbReference>
<dbReference type="Proteomes" id="UP000199034">
    <property type="component" value="Unassembled WGS sequence"/>
</dbReference>
<protein>
    <submittedName>
        <fullName evidence="5">Regulatory protein, luxR family</fullName>
    </submittedName>
</protein>
<keyword evidence="1" id="KW-0805">Transcription regulation</keyword>
<dbReference type="Pfam" id="PF00196">
    <property type="entry name" value="GerE"/>
    <property type="match status" value="1"/>
</dbReference>
<organism evidence="5 6">
    <name type="scientific">Nocardioides lianchengensis</name>
    <dbReference type="NCBI Taxonomy" id="1045774"/>
    <lineage>
        <taxon>Bacteria</taxon>
        <taxon>Bacillati</taxon>
        <taxon>Actinomycetota</taxon>
        <taxon>Actinomycetes</taxon>
        <taxon>Propionibacteriales</taxon>
        <taxon>Nocardioidaceae</taxon>
        <taxon>Nocardioides</taxon>
    </lineage>
</organism>
<evidence type="ECO:0000256" key="1">
    <source>
        <dbReference type="ARBA" id="ARBA00023015"/>
    </source>
</evidence>
<reference evidence="5 6" key="1">
    <citation type="submission" date="2016-10" db="EMBL/GenBank/DDBJ databases">
        <authorList>
            <person name="de Groot N.N."/>
        </authorList>
    </citation>
    <scope>NUCLEOTIDE SEQUENCE [LARGE SCALE GENOMIC DNA]</scope>
    <source>
        <strain evidence="5 6">CGMCC 4.6858</strain>
    </source>
</reference>
<dbReference type="RefSeq" id="WP_244509506.1">
    <property type="nucleotide sequence ID" value="NZ_FMZM01000012.1"/>
</dbReference>
<keyword evidence="2" id="KW-0238">DNA-binding</keyword>
<gene>
    <name evidence="5" type="ORF">SAMN05421872_112182</name>
</gene>
<evidence type="ECO:0000259" key="4">
    <source>
        <dbReference type="PROSITE" id="PS50043"/>
    </source>
</evidence>
<feature type="domain" description="HTH luxR-type" evidence="4">
    <location>
        <begin position="75"/>
        <end position="140"/>
    </location>
</feature>